<keyword evidence="3 4" id="KW-0413">Isomerase</keyword>
<keyword evidence="6" id="KW-1185">Reference proteome</keyword>
<proteinExistence type="inferred from homology"/>
<comment type="catalytic activity">
    <reaction evidence="1">
        <text>alpha-D-glucose 6-phosphate = beta-D-glucose 6-phosphate</text>
        <dbReference type="Rhea" id="RHEA:16249"/>
        <dbReference type="ChEBI" id="CHEBI:58225"/>
        <dbReference type="ChEBI" id="CHEBI:58247"/>
        <dbReference type="EC" id="5.1.3.15"/>
    </reaction>
</comment>
<evidence type="ECO:0000313" key="6">
    <source>
        <dbReference type="Proteomes" id="UP000629025"/>
    </source>
</evidence>
<organism evidence="5 6">
    <name type="scientific">Marinobacterium zhoushanense</name>
    <dbReference type="NCBI Taxonomy" id="1679163"/>
    <lineage>
        <taxon>Bacteria</taxon>
        <taxon>Pseudomonadati</taxon>
        <taxon>Pseudomonadota</taxon>
        <taxon>Gammaproteobacteria</taxon>
        <taxon>Oceanospirillales</taxon>
        <taxon>Oceanospirillaceae</taxon>
        <taxon>Marinobacterium</taxon>
    </lineage>
</organism>
<gene>
    <name evidence="5" type="ORF">GCM10011352_24120</name>
</gene>
<protein>
    <recommendedName>
        <fullName evidence="4">Putative glucose-6-phosphate 1-epimerase</fullName>
        <ecNumber evidence="4">5.1.3.15</ecNumber>
    </recommendedName>
</protein>
<dbReference type="RefSeq" id="WP_188748586.1">
    <property type="nucleotide sequence ID" value="NZ_BMIJ01000004.1"/>
</dbReference>
<dbReference type="Gene3D" id="2.70.98.10">
    <property type="match status" value="1"/>
</dbReference>
<dbReference type="CDD" id="cd09020">
    <property type="entry name" value="D-hex-6-P-epi_like"/>
    <property type="match status" value="1"/>
</dbReference>
<comment type="similarity">
    <text evidence="2 4">Belongs to the glucose-6-phosphate 1-epimerase family.</text>
</comment>
<dbReference type="InterPro" id="IPR008183">
    <property type="entry name" value="Aldose_1/G6P_1-epimerase"/>
</dbReference>
<dbReference type="Pfam" id="PF01263">
    <property type="entry name" value="Aldose_epim"/>
    <property type="match status" value="1"/>
</dbReference>
<dbReference type="PIRSF" id="PIRSF016020">
    <property type="entry name" value="PHexose_mutarotase"/>
    <property type="match status" value="1"/>
</dbReference>
<dbReference type="EMBL" id="BMIJ01000004">
    <property type="protein sequence ID" value="GGB97153.1"/>
    <property type="molecule type" value="Genomic_DNA"/>
</dbReference>
<dbReference type="EC" id="5.1.3.15" evidence="4"/>
<dbReference type="PANTHER" id="PTHR11122:SF13">
    <property type="entry name" value="GLUCOSE-6-PHOSPHATE 1-EPIMERASE"/>
    <property type="match status" value="1"/>
</dbReference>
<comment type="caution">
    <text evidence="5">The sequence shown here is derived from an EMBL/GenBank/DDBJ whole genome shotgun (WGS) entry which is preliminary data.</text>
</comment>
<evidence type="ECO:0000256" key="3">
    <source>
        <dbReference type="ARBA" id="ARBA00023235"/>
    </source>
</evidence>
<dbReference type="SUPFAM" id="SSF74650">
    <property type="entry name" value="Galactose mutarotase-like"/>
    <property type="match status" value="1"/>
</dbReference>
<name>A0ABQ1KK84_9GAMM</name>
<evidence type="ECO:0000313" key="5">
    <source>
        <dbReference type="EMBL" id="GGB97153.1"/>
    </source>
</evidence>
<dbReference type="InterPro" id="IPR014718">
    <property type="entry name" value="GH-type_carb-bd"/>
</dbReference>
<sequence>MFKPFTLPGRVRFYAGPGQLPHCELTAPAGQVVLCLQGAQVLSYIPTGQPDLLWISPNTQYIQGKAIRGGIPVCWPWFGDHPEDGNLPAHGFARNALWEIRSSFAADDTTQIQLGLTESATTRQIWPTPFDLTLDIELGHTLKLTLTTRNTGPQSVMVTEALHSYFAVSSTDSIHIEGLSGCRYHDKLEAFAIKPQREELTPTPPLDRVYDHSASGLKLLDYGLKRVIQIDKSASDSTIVWNPGTEVAGGIGDIGAEPSRRYICIESGNALGSAVSLPPGASHALVMELSSAALEE</sequence>
<evidence type="ECO:0000256" key="1">
    <source>
        <dbReference type="ARBA" id="ARBA00001096"/>
    </source>
</evidence>
<dbReference type="Proteomes" id="UP000629025">
    <property type="component" value="Unassembled WGS sequence"/>
</dbReference>
<dbReference type="PANTHER" id="PTHR11122">
    <property type="entry name" value="APOSPORY-ASSOCIATED PROTEIN C-RELATED"/>
    <property type="match status" value="1"/>
</dbReference>
<accession>A0ABQ1KK84</accession>
<dbReference type="InterPro" id="IPR011013">
    <property type="entry name" value="Gal_mutarotase_sf_dom"/>
</dbReference>
<dbReference type="InterPro" id="IPR025532">
    <property type="entry name" value="G6P_1-epimerase"/>
</dbReference>
<evidence type="ECO:0000256" key="2">
    <source>
        <dbReference type="ARBA" id="ARBA00005866"/>
    </source>
</evidence>
<evidence type="ECO:0000256" key="4">
    <source>
        <dbReference type="PIRNR" id="PIRNR016020"/>
    </source>
</evidence>
<reference evidence="6" key="1">
    <citation type="journal article" date="2019" name="Int. J. Syst. Evol. Microbiol.">
        <title>The Global Catalogue of Microorganisms (GCM) 10K type strain sequencing project: providing services to taxonomists for standard genome sequencing and annotation.</title>
        <authorList>
            <consortium name="The Broad Institute Genomics Platform"/>
            <consortium name="The Broad Institute Genome Sequencing Center for Infectious Disease"/>
            <person name="Wu L."/>
            <person name="Ma J."/>
        </authorList>
    </citation>
    <scope>NUCLEOTIDE SEQUENCE [LARGE SCALE GENOMIC DNA]</scope>
    <source>
        <strain evidence="6">CGMCC 1.15341</strain>
    </source>
</reference>